<evidence type="ECO:0000256" key="1">
    <source>
        <dbReference type="SAM" id="MobiDB-lite"/>
    </source>
</evidence>
<sequence length="282" mass="28574">MPSRSRPEWLGADALGDVYGDDEVLPAVSTSSLAFQAILDDLVRAVDAPAAAASPAAGATPEPTAAALVAPAAPASPSAGEQAPEPPSSGDMTSPLDARSDIMSRLEGWETGHDDAAPHERDARAARRVPERLRGRGDLTLVVGLGGDADAAARLLAASAGAEVPVLPVPDRRAALAARADGVRTDRPVVGVVTLPGPLAVAEFAVDLAGIEPDQVWAAVDASRKDEDTAAWVAAVDAVLAVDAIAASNAALTATPLAIDRLGHPVLWLDAPPAAPVDRRIG</sequence>
<dbReference type="EMBL" id="JAROCF010000001">
    <property type="protein sequence ID" value="MDN4613393.1"/>
    <property type="molecule type" value="Genomic_DNA"/>
</dbReference>
<protein>
    <submittedName>
        <fullName evidence="2">Uncharacterized protein</fullName>
    </submittedName>
</protein>
<gene>
    <name evidence="2" type="ORF">P5G50_02905</name>
</gene>
<reference evidence="2" key="1">
    <citation type="submission" date="2023-06" db="EMBL/GenBank/DDBJ databases">
        <title>MT1 and MT2 Draft Genomes of Novel Species.</title>
        <authorList>
            <person name="Venkateswaran K."/>
        </authorList>
    </citation>
    <scope>NUCLEOTIDE SEQUENCE</scope>
    <source>
        <strain evidence="2">F6_8S_P_1B</strain>
    </source>
</reference>
<keyword evidence="3" id="KW-1185">Reference proteome</keyword>
<evidence type="ECO:0000313" key="2">
    <source>
        <dbReference type="EMBL" id="MDN4613393.1"/>
    </source>
</evidence>
<organism evidence="2 3">
    <name type="scientific">Leifsonia williamsii</name>
    <dbReference type="NCBI Taxonomy" id="3035919"/>
    <lineage>
        <taxon>Bacteria</taxon>
        <taxon>Bacillati</taxon>
        <taxon>Actinomycetota</taxon>
        <taxon>Actinomycetes</taxon>
        <taxon>Micrococcales</taxon>
        <taxon>Microbacteriaceae</taxon>
        <taxon>Leifsonia</taxon>
    </lineage>
</organism>
<feature type="compositionally biased region" description="Low complexity" evidence="1">
    <location>
        <begin position="54"/>
        <end position="83"/>
    </location>
</feature>
<comment type="caution">
    <text evidence="2">The sequence shown here is derived from an EMBL/GenBank/DDBJ whole genome shotgun (WGS) entry which is preliminary data.</text>
</comment>
<name>A0ABT8K8S7_9MICO</name>
<dbReference type="RefSeq" id="WP_301211569.1">
    <property type="nucleotide sequence ID" value="NZ_JAROCF010000001.1"/>
</dbReference>
<proteinExistence type="predicted"/>
<accession>A0ABT8K8S7</accession>
<feature type="region of interest" description="Disordered" evidence="1">
    <location>
        <begin position="54"/>
        <end position="97"/>
    </location>
</feature>
<evidence type="ECO:0000313" key="3">
    <source>
        <dbReference type="Proteomes" id="UP001174208"/>
    </source>
</evidence>
<dbReference type="Proteomes" id="UP001174208">
    <property type="component" value="Unassembled WGS sequence"/>
</dbReference>